<feature type="transmembrane region" description="Helical" evidence="1">
    <location>
        <begin position="322"/>
        <end position="339"/>
    </location>
</feature>
<protein>
    <submittedName>
        <fullName evidence="2">Uncharacterized protein</fullName>
    </submittedName>
</protein>
<gene>
    <name evidence="2" type="ORF">MSAN_01074500</name>
</gene>
<keyword evidence="3" id="KW-1185">Reference proteome</keyword>
<organism evidence="2 3">
    <name type="scientific">Mycena sanguinolenta</name>
    <dbReference type="NCBI Taxonomy" id="230812"/>
    <lineage>
        <taxon>Eukaryota</taxon>
        <taxon>Fungi</taxon>
        <taxon>Dikarya</taxon>
        <taxon>Basidiomycota</taxon>
        <taxon>Agaricomycotina</taxon>
        <taxon>Agaricomycetes</taxon>
        <taxon>Agaricomycetidae</taxon>
        <taxon>Agaricales</taxon>
        <taxon>Marasmiineae</taxon>
        <taxon>Mycenaceae</taxon>
        <taxon>Mycena</taxon>
    </lineage>
</organism>
<feature type="transmembrane region" description="Helical" evidence="1">
    <location>
        <begin position="92"/>
        <end position="111"/>
    </location>
</feature>
<dbReference type="AlphaFoldDB" id="A0A8H7D9T3"/>
<feature type="transmembrane region" description="Helical" evidence="1">
    <location>
        <begin position="123"/>
        <end position="140"/>
    </location>
</feature>
<feature type="transmembrane region" description="Helical" evidence="1">
    <location>
        <begin position="232"/>
        <end position="254"/>
    </location>
</feature>
<feature type="transmembrane region" description="Helical" evidence="1">
    <location>
        <begin position="152"/>
        <end position="169"/>
    </location>
</feature>
<accession>A0A8H7D9T3</accession>
<comment type="caution">
    <text evidence="2">The sequence shown here is derived from an EMBL/GenBank/DDBJ whole genome shotgun (WGS) entry which is preliminary data.</text>
</comment>
<evidence type="ECO:0000313" key="3">
    <source>
        <dbReference type="Proteomes" id="UP000623467"/>
    </source>
</evidence>
<evidence type="ECO:0000256" key="1">
    <source>
        <dbReference type="SAM" id="Phobius"/>
    </source>
</evidence>
<feature type="transmembrane region" description="Helical" evidence="1">
    <location>
        <begin position="266"/>
        <end position="287"/>
    </location>
</feature>
<name>A0A8H7D9T3_9AGAR</name>
<proteinExistence type="predicted"/>
<reference evidence="2" key="1">
    <citation type="submission" date="2020-05" db="EMBL/GenBank/DDBJ databases">
        <title>Mycena genomes resolve the evolution of fungal bioluminescence.</title>
        <authorList>
            <person name="Tsai I.J."/>
        </authorList>
    </citation>
    <scope>NUCLEOTIDE SEQUENCE</scope>
    <source>
        <strain evidence="2">160909Yilan</strain>
    </source>
</reference>
<dbReference type="EMBL" id="JACAZH010000007">
    <property type="protein sequence ID" value="KAF7364153.1"/>
    <property type="molecule type" value="Genomic_DNA"/>
</dbReference>
<keyword evidence="1" id="KW-0472">Membrane</keyword>
<dbReference type="OrthoDB" id="3234297at2759"/>
<dbReference type="Proteomes" id="UP000623467">
    <property type="component" value="Unassembled WGS sequence"/>
</dbReference>
<keyword evidence="1" id="KW-0812">Transmembrane</keyword>
<sequence>MEVFANVFIILMGEPSLVCYVVSSSFPSSVSARDGGSTLASANFTFARPSSSRDPSFSDWVTVVCLHPEAMTPDDCKMPGFGRCPNSDVSGILVRVSAYLTNLLLGIVIMYDPEEASGGVWTQLLTVYSLLISAIIAIYTKGLTRFHAEMTLLLVLSPLSFTLAVYAILGFCGRNHRLNSILSSSREHLLPRLAVVGFWLIALALMIFSSISSDIHFTPPAPCDDLKDKGTFAAFMESLSFIPYVGLVVVIQTIPAMYASGQATKAVIAIASTPLSALVLAMILAAIKSRGSLSAQVRMMNLNNKSDRFWAYWQLFGERYPLLHFCGVFLIPMTYWVMISEIRSLNTADDIFSPSFGQVLAVFVVLDPLQSVLKMVPRASRWFNNLAIIRVVTRRRPEFAPIPLNLEDADPEMVSLKSLEKESE</sequence>
<evidence type="ECO:0000313" key="2">
    <source>
        <dbReference type="EMBL" id="KAF7364153.1"/>
    </source>
</evidence>
<keyword evidence="1" id="KW-1133">Transmembrane helix</keyword>
<feature type="transmembrane region" description="Helical" evidence="1">
    <location>
        <begin position="189"/>
        <end position="211"/>
    </location>
</feature>